<dbReference type="RefSeq" id="WP_161117577.1">
    <property type="nucleotide sequence ID" value="NZ_CACRUQ010000005.1"/>
</dbReference>
<evidence type="ECO:0000313" key="2">
    <source>
        <dbReference type="EMBL" id="VYT74953.1"/>
    </source>
</evidence>
<gene>
    <name evidence="2" type="ORF">RTLFYP15_00628</name>
</gene>
<name>A0A6N2Z8L9_9FIRM</name>
<reference evidence="2" key="1">
    <citation type="submission" date="2019-11" db="EMBL/GenBank/DDBJ databases">
        <authorList>
            <person name="Feng L."/>
        </authorList>
    </citation>
    <scope>NUCLEOTIDE SEQUENCE</scope>
    <source>
        <strain evidence="2">RtorquesLFYP15</strain>
    </source>
</reference>
<feature type="transmembrane region" description="Helical" evidence="1">
    <location>
        <begin position="7"/>
        <end position="23"/>
    </location>
</feature>
<evidence type="ECO:0000256" key="1">
    <source>
        <dbReference type="SAM" id="Phobius"/>
    </source>
</evidence>
<protein>
    <submittedName>
        <fullName evidence="2">Uncharacterized protein</fullName>
    </submittedName>
</protein>
<dbReference type="EMBL" id="CACRUQ010000005">
    <property type="protein sequence ID" value="VYT74953.1"/>
    <property type="molecule type" value="Genomic_DNA"/>
</dbReference>
<sequence>MKKLRQFLQSVLFINFMVGIYDGMRAKNLVAILINGVVVLALIAGEKEER</sequence>
<accession>A0A6N2Z8L9</accession>
<proteinExistence type="predicted"/>
<organism evidence="2">
    <name type="scientific">[Ruminococcus] torques</name>
    <dbReference type="NCBI Taxonomy" id="33039"/>
    <lineage>
        <taxon>Bacteria</taxon>
        <taxon>Bacillati</taxon>
        <taxon>Bacillota</taxon>
        <taxon>Clostridia</taxon>
        <taxon>Lachnospirales</taxon>
        <taxon>Lachnospiraceae</taxon>
        <taxon>Mediterraneibacter</taxon>
    </lineage>
</organism>
<keyword evidence="1" id="KW-1133">Transmembrane helix</keyword>
<dbReference type="AlphaFoldDB" id="A0A6N2Z8L9"/>
<feature type="transmembrane region" description="Helical" evidence="1">
    <location>
        <begin position="29"/>
        <end position="45"/>
    </location>
</feature>
<keyword evidence="1" id="KW-0812">Transmembrane</keyword>
<keyword evidence="1" id="KW-0472">Membrane</keyword>